<evidence type="ECO:0000313" key="2">
    <source>
        <dbReference type="EMBL" id="ACZ07776.1"/>
    </source>
</evidence>
<reference evidence="3" key="1">
    <citation type="submission" date="2009-09" db="EMBL/GenBank/DDBJ databases">
        <title>The complete chromosome of Sebaldella termitidis ATCC 33386.</title>
        <authorList>
            <consortium name="US DOE Joint Genome Institute (JGI-PGF)"/>
            <person name="Lucas S."/>
            <person name="Copeland A."/>
            <person name="Lapidus A."/>
            <person name="Glavina del Rio T."/>
            <person name="Dalin E."/>
            <person name="Tice H."/>
            <person name="Bruce D."/>
            <person name="Goodwin L."/>
            <person name="Pitluck S."/>
            <person name="Kyrpides N."/>
            <person name="Mavromatis K."/>
            <person name="Ivanova N."/>
            <person name="Mikhailova N."/>
            <person name="Sims D."/>
            <person name="Meincke L."/>
            <person name="Brettin T."/>
            <person name="Detter J.C."/>
            <person name="Han C."/>
            <person name="Larimer F."/>
            <person name="Land M."/>
            <person name="Hauser L."/>
            <person name="Markowitz V."/>
            <person name="Cheng J.F."/>
            <person name="Hugenholtz P."/>
            <person name="Woyke T."/>
            <person name="Wu D."/>
            <person name="Eisen J.A."/>
        </authorList>
    </citation>
    <scope>NUCLEOTIDE SEQUENCE [LARGE SCALE GENOMIC DNA]</scope>
    <source>
        <strain evidence="3">ATCC 33386 / NCTC 11300</strain>
    </source>
</reference>
<feature type="transmembrane region" description="Helical" evidence="1">
    <location>
        <begin position="456"/>
        <end position="478"/>
    </location>
</feature>
<evidence type="ECO:0000313" key="3">
    <source>
        <dbReference type="Proteomes" id="UP000000845"/>
    </source>
</evidence>
<feature type="transmembrane region" description="Helical" evidence="1">
    <location>
        <begin position="327"/>
        <end position="350"/>
    </location>
</feature>
<feature type="transmembrane region" description="Helical" evidence="1">
    <location>
        <begin position="261"/>
        <end position="278"/>
    </location>
</feature>
<organism evidence="2 3">
    <name type="scientific">Sebaldella termitidis (strain ATCC 33386 / NCTC 11300)</name>
    <dbReference type="NCBI Taxonomy" id="526218"/>
    <lineage>
        <taxon>Bacteria</taxon>
        <taxon>Fusobacteriati</taxon>
        <taxon>Fusobacteriota</taxon>
        <taxon>Fusobacteriia</taxon>
        <taxon>Fusobacteriales</taxon>
        <taxon>Leptotrichiaceae</taxon>
        <taxon>Sebaldella</taxon>
    </lineage>
</organism>
<accession>D1AR88</accession>
<feature type="transmembrane region" description="Helical" evidence="1">
    <location>
        <begin position="205"/>
        <end position="225"/>
    </location>
</feature>
<dbReference type="Proteomes" id="UP000000845">
    <property type="component" value="Chromosome"/>
</dbReference>
<feature type="transmembrane region" description="Helical" evidence="1">
    <location>
        <begin position="12"/>
        <end position="32"/>
    </location>
</feature>
<dbReference type="HOGENOM" id="CLU_026769_2_0_0"/>
<dbReference type="Pfam" id="PF07556">
    <property type="entry name" value="DUF1538"/>
    <property type="match status" value="2"/>
</dbReference>
<dbReference type="AlphaFoldDB" id="D1AR88"/>
<feature type="transmembrane region" description="Helical" evidence="1">
    <location>
        <begin position="425"/>
        <end position="444"/>
    </location>
</feature>
<dbReference type="InterPro" id="IPR011435">
    <property type="entry name" value="UmpAB"/>
</dbReference>
<feature type="transmembrane region" description="Helical" evidence="1">
    <location>
        <begin position="117"/>
        <end position="137"/>
    </location>
</feature>
<sequence>MNQKLKEKIQEAFASVLPITAIVLILSTLMVPISIGTIVMFIAGASLLIIGMGFFSLGADMAMIPIGEATGIQLTKTKKLLLSVILCFTMGFIITIAEPDLQVLARQVPAIPNNVLILTIAAGVGVFLVIALLRVLFRVNLSLLLIIFYLIMFVLSIFVPNNFIAVAFDSGGVTTGPITVPFILAMGTGLASIRSDKDSQDDSFGFVALCSIGPILAVMLLGISYNPSDAEYGQVVIPAVETMQDVVKQFTVELPVYTKEVSLAMLPICAFFAIFQLVSRKFNKHQLGRIGIGVVYTLIGLVLFLTGVNVGFIPVGSLLGGQLADSAFKWFLIPIGMLIGYFIVAAEPAIHVLNKQVEEVSGGAIPSKAMNLCLSLGVATSVGIAMIRVLTSISIYWFLIPGYVIAIALTFYVPKIFTGIAFDSGGVASGPMTTTFLLPFAMGACETLNGNVLTDAFGIVAMVAMTPLIAIQVMGLIYKKKMAEMATESSSDDNFTEFINYDGEEDQ</sequence>
<keyword evidence="1" id="KW-1133">Transmembrane helix</keyword>
<feature type="transmembrane region" description="Helical" evidence="1">
    <location>
        <begin position="395"/>
        <end position="413"/>
    </location>
</feature>
<dbReference type="EMBL" id="CP001739">
    <property type="protein sequence ID" value="ACZ07776.1"/>
    <property type="molecule type" value="Genomic_DNA"/>
</dbReference>
<evidence type="ECO:0000256" key="1">
    <source>
        <dbReference type="SAM" id="Phobius"/>
    </source>
</evidence>
<reference evidence="2 3" key="2">
    <citation type="journal article" date="2010" name="Stand. Genomic Sci.">
        <title>Complete genome sequence of Sebaldella termitidis type strain (NCTC 11300).</title>
        <authorList>
            <person name="Harmon-Smith M."/>
            <person name="Celia L."/>
            <person name="Chertkov O."/>
            <person name="Lapidus A."/>
            <person name="Copeland A."/>
            <person name="Glavina Del Rio T."/>
            <person name="Nolan M."/>
            <person name="Lucas S."/>
            <person name="Tice H."/>
            <person name="Cheng J.F."/>
            <person name="Han C."/>
            <person name="Detter J.C."/>
            <person name="Bruce D."/>
            <person name="Goodwin L."/>
            <person name="Pitluck S."/>
            <person name="Pati A."/>
            <person name="Liolios K."/>
            <person name="Ivanova N."/>
            <person name="Mavromatis K."/>
            <person name="Mikhailova N."/>
            <person name="Chen A."/>
            <person name="Palaniappan K."/>
            <person name="Land M."/>
            <person name="Hauser L."/>
            <person name="Chang Y.J."/>
            <person name="Jeffries C.D."/>
            <person name="Brettin T."/>
            <person name="Goker M."/>
            <person name="Beck B."/>
            <person name="Bristow J."/>
            <person name="Eisen J.A."/>
            <person name="Markowitz V."/>
            <person name="Hugenholtz P."/>
            <person name="Kyrpides N.C."/>
            <person name="Klenk H.P."/>
            <person name="Chen F."/>
        </authorList>
    </citation>
    <scope>NUCLEOTIDE SEQUENCE [LARGE SCALE GENOMIC DNA]</scope>
    <source>
        <strain evidence="3">ATCC 33386 / NCTC 11300</strain>
    </source>
</reference>
<gene>
    <name evidence="2" type="ordered locus">Sterm_0908</name>
</gene>
<dbReference type="STRING" id="526218.Sterm_0908"/>
<feature type="transmembrane region" description="Helical" evidence="1">
    <location>
        <begin position="371"/>
        <end position="389"/>
    </location>
</feature>
<dbReference type="eggNOG" id="COG0589">
    <property type="taxonomic scope" value="Bacteria"/>
</dbReference>
<feature type="transmembrane region" description="Helical" evidence="1">
    <location>
        <begin position="38"/>
        <end position="59"/>
    </location>
</feature>
<feature type="transmembrane region" description="Helical" evidence="1">
    <location>
        <begin position="144"/>
        <end position="168"/>
    </location>
</feature>
<keyword evidence="1" id="KW-0812">Transmembrane</keyword>
<keyword evidence="1" id="KW-0472">Membrane</keyword>
<feature type="transmembrane region" description="Helical" evidence="1">
    <location>
        <begin position="174"/>
        <end position="193"/>
    </location>
</feature>
<proteinExistence type="predicted"/>
<evidence type="ECO:0008006" key="4">
    <source>
        <dbReference type="Google" id="ProtNLM"/>
    </source>
</evidence>
<protein>
    <recommendedName>
        <fullName evidence="4">DUF1538 domain-containing protein</fullName>
    </recommendedName>
</protein>
<name>D1AR88_SEBTE</name>
<dbReference type="KEGG" id="str:Sterm_0908"/>
<feature type="transmembrane region" description="Helical" evidence="1">
    <location>
        <begin position="290"/>
        <end position="315"/>
    </location>
</feature>
<keyword evidence="3" id="KW-1185">Reference proteome</keyword>
<feature type="transmembrane region" description="Helical" evidence="1">
    <location>
        <begin position="80"/>
        <end position="97"/>
    </location>
</feature>